<organism evidence="2 3">
    <name type="scientific">Pseudomonas cannabina</name>
    <dbReference type="NCBI Taxonomy" id="86840"/>
    <lineage>
        <taxon>Bacteria</taxon>
        <taxon>Pseudomonadati</taxon>
        <taxon>Pseudomonadota</taxon>
        <taxon>Gammaproteobacteria</taxon>
        <taxon>Pseudomonadales</taxon>
        <taxon>Pseudomonadaceae</taxon>
        <taxon>Pseudomonas</taxon>
    </lineage>
</organism>
<evidence type="ECO:0000256" key="1">
    <source>
        <dbReference type="SAM" id="MobiDB-lite"/>
    </source>
</evidence>
<gene>
    <name evidence="2" type="ORF">ALQ51_02361</name>
</gene>
<feature type="region of interest" description="Disordered" evidence="1">
    <location>
        <begin position="64"/>
        <end position="108"/>
    </location>
</feature>
<evidence type="ECO:0000313" key="3">
    <source>
        <dbReference type="Proteomes" id="UP000270524"/>
    </source>
</evidence>
<evidence type="ECO:0000313" key="2">
    <source>
        <dbReference type="EMBL" id="RMN94404.1"/>
    </source>
</evidence>
<dbReference type="Proteomes" id="UP000270524">
    <property type="component" value="Unassembled WGS sequence"/>
</dbReference>
<proteinExistence type="predicted"/>
<accession>A0A3M3RD85</accession>
<sequence>MSYFVTLKPEGGKPRTVWGVGLEDAMKDSNLKQGDQVRLEDLGTQPVVVQVIEEDGTVTDKTVNRREWSAQPTAPEREVAETTPKGQAIAAGTPELSSPDEDDGMSVD</sequence>
<name>A0A3M3RD85_PSECA</name>
<dbReference type="AlphaFoldDB" id="A0A3M3RD85"/>
<feature type="compositionally biased region" description="Acidic residues" evidence="1">
    <location>
        <begin position="98"/>
        <end position="108"/>
    </location>
</feature>
<comment type="caution">
    <text evidence="2">The sequence shown here is derived from an EMBL/GenBank/DDBJ whole genome shotgun (WGS) entry which is preliminary data.</text>
</comment>
<protein>
    <submittedName>
        <fullName evidence="2">Relaxase</fullName>
    </submittedName>
</protein>
<reference evidence="2 3" key="1">
    <citation type="submission" date="2018-08" db="EMBL/GenBank/DDBJ databases">
        <title>Recombination of ecologically and evolutionarily significant loci maintains genetic cohesion in the Pseudomonas syringae species complex.</title>
        <authorList>
            <person name="Dillon M."/>
            <person name="Thakur S."/>
            <person name="Almeida R.N.D."/>
            <person name="Weir B.S."/>
            <person name="Guttman D.S."/>
        </authorList>
    </citation>
    <scope>NUCLEOTIDE SEQUENCE [LARGE SCALE GENOMIC DNA]</scope>
    <source>
        <strain evidence="2 3">ICMP 15203</strain>
    </source>
</reference>
<dbReference type="EMBL" id="RBPJ01000183">
    <property type="protein sequence ID" value="RMN94404.1"/>
    <property type="molecule type" value="Genomic_DNA"/>
</dbReference>